<gene>
    <name evidence="8" type="ORF">SAMN05216241_102421</name>
</gene>
<feature type="transmembrane region" description="Helical" evidence="6">
    <location>
        <begin position="277"/>
        <end position="294"/>
    </location>
</feature>
<dbReference type="Proteomes" id="UP000199415">
    <property type="component" value="Unassembled WGS sequence"/>
</dbReference>
<feature type="transmembrane region" description="Helical" evidence="6">
    <location>
        <begin position="833"/>
        <end position="856"/>
    </location>
</feature>
<feature type="transmembrane region" description="Helical" evidence="6">
    <location>
        <begin position="372"/>
        <end position="391"/>
    </location>
</feature>
<dbReference type="InterPro" id="IPR050545">
    <property type="entry name" value="Mycobact_MmpL"/>
</dbReference>
<dbReference type="SUPFAM" id="SSF82866">
    <property type="entry name" value="Multidrug efflux transporter AcrB transmembrane domain"/>
    <property type="match status" value="2"/>
</dbReference>
<dbReference type="InterPro" id="IPR004869">
    <property type="entry name" value="MMPL_dom"/>
</dbReference>
<evidence type="ECO:0000256" key="6">
    <source>
        <dbReference type="SAM" id="Phobius"/>
    </source>
</evidence>
<keyword evidence="5 6" id="KW-0472">Membrane</keyword>
<evidence type="ECO:0000256" key="1">
    <source>
        <dbReference type="ARBA" id="ARBA00004651"/>
    </source>
</evidence>
<dbReference type="InterPro" id="IPR017841">
    <property type="entry name" value="Hopanoid_biosynth_HpnN"/>
</dbReference>
<feature type="transmembrane region" description="Helical" evidence="6">
    <location>
        <begin position="329"/>
        <end position="351"/>
    </location>
</feature>
<evidence type="ECO:0000313" key="8">
    <source>
        <dbReference type="EMBL" id="SDF80955.1"/>
    </source>
</evidence>
<dbReference type="NCBIfam" id="TIGR03480">
    <property type="entry name" value="HpnN"/>
    <property type="match status" value="1"/>
</dbReference>
<dbReference type="STRING" id="1082479.SAMN05216241_102421"/>
<evidence type="ECO:0000256" key="2">
    <source>
        <dbReference type="ARBA" id="ARBA00022475"/>
    </source>
</evidence>
<feature type="transmembrane region" description="Helical" evidence="6">
    <location>
        <begin position="766"/>
        <end position="784"/>
    </location>
</feature>
<feature type="transmembrane region" description="Helical" evidence="6">
    <location>
        <begin position="403"/>
        <end position="427"/>
    </location>
</feature>
<evidence type="ECO:0000259" key="7">
    <source>
        <dbReference type="Pfam" id="PF03176"/>
    </source>
</evidence>
<comment type="subcellular location">
    <subcellularLocation>
        <location evidence="1">Cell membrane</location>
        <topology evidence="1">Multi-pass membrane protein</topology>
    </subcellularLocation>
</comment>
<dbReference type="PANTHER" id="PTHR33406">
    <property type="entry name" value="MEMBRANE PROTEIN MJ1562-RELATED"/>
    <property type="match status" value="1"/>
</dbReference>
<dbReference type="Gene3D" id="1.20.1640.10">
    <property type="entry name" value="Multidrug efflux transporter AcrB transmembrane domain"/>
    <property type="match status" value="2"/>
</dbReference>
<feature type="domain" description="Membrane transport protein MMPL" evidence="7">
    <location>
        <begin position="235"/>
        <end position="428"/>
    </location>
</feature>
<dbReference type="EMBL" id="FNCE01000002">
    <property type="protein sequence ID" value="SDF80955.1"/>
    <property type="molecule type" value="Genomic_DNA"/>
</dbReference>
<feature type="domain" description="Membrane transport protein MMPL" evidence="7">
    <location>
        <begin position="646"/>
        <end position="856"/>
    </location>
</feature>
<dbReference type="RefSeq" id="WP_090019029.1">
    <property type="nucleotide sequence ID" value="NZ_FNCE01000002.1"/>
</dbReference>
<proteinExistence type="predicted"/>
<keyword evidence="4 6" id="KW-1133">Transmembrane helix</keyword>
<keyword evidence="9" id="KW-1185">Reference proteome</keyword>
<sequence length="871" mass="92543">MTDWMMRTCPAWLGAWAAWVQRWRYGVLAVAVVLTLAAVVGVQRNLGISTDTVDMISPEEPFRQHAKAFNDAFPGLNNAILAVVDGPTPEAADIAAERFADRMRGAESVQQVYQPAGSFLRQNAFLFLKQDKLGRVLDRLASAEPVLAALAEQPNMAGLADMLRLAAERREELPPDALSALLSEMAVSTEAMAEGRPRKLSWQALFAPADGEQLARTQQFVIVQPELDYDRLKPASEAIAAARAAQAGVNEGGAGRVRLTGEAVIEHQELITVESSGVRAALLSLVAVAAILLIGLRAPRLVTCSLITLVLGLIWTAGIAAVVVGELNLISVAFAVLFLGLGIDFCIHFALRYREERRNGTAATIAATGRGVGCALLLSAVCAALGFFSFLPTAYRGLAELGLIAGIGMFVAVGASLTVLPALLAVWRPRRGFGEPPHVVAKERRLVANHGRKVLLGALIVGVVGLVLASRTTFDFNPMNLRDPDASSIQVFNEIAGDPDTTPYVVNVLAESPDAAQRVAERFRTAEGFGRVRTLASYVPENQDAKLAAIEEASFFLAPLFGARGERNLEPAARRDAYRTIRESLATLAAGEDANAEAAQRVLTELDRLGDPPDLAALNARWTDYLPRTLDFVRGALSVEGVERDDLPADLAERWVSADGQARVQVQPATALEDNAALRAFAQRALDVDPRATGAPVIIHEASNAVVAAFRQATTYAVIAIVLLLAVTLRHLPDVLLALAPLALASVLTLGTAVLAGIALNFANVIVLPLLLGLGVSSGIHLVLRARQVAAIDQVFATSTPRAVLLSVLTTLASFGTLVLSDHKGMSSMGALLTLAITFILISVLVVLPCLIAAVAPYHARGTGVRAARKD</sequence>
<organism evidence="8 9">
    <name type="scientific">Limimonas halophila</name>
    <dbReference type="NCBI Taxonomy" id="1082479"/>
    <lineage>
        <taxon>Bacteria</taxon>
        <taxon>Pseudomonadati</taxon>
        <taxon>Pseudomonadota</taxon>
        <taxon>Alphaproteobacteria</taxon>
        <taxon>Rhodospirillales</taxon>
        <taxon>Rhodovibrionaceae</taxon>
        <taxon>Limimonas</taxon>
    </lineage>
</organism>
<evidence type="ECO:0000256" key="3">
    <source>
        <dbReference type="ARBA" id="ARBA00022692"/>
    </source>
</evidence>
<evidence type="ECO:0000256" key="4">
    <source>
        <dbReference type="ARBA" id="ARBA00022989"/>
    </source>
</evidence>
<feature type="transmembrane region" description="Helical" evidence="6">
    <location>
        <begin position="736"/>
        <end position="760"/>
    </location>
</feature>
<dbReference type="PANTHER" id="PTHR33406:SF13">
    <property type="entry name" value="MEMBRANE PROTEIN YDFJ"/>
    <property type="match status" value="1"/>
</dbReference>
<accession>A0A1G7P3T3</accession>
<evidence type="ECO:0000256" key="5">
    <source>
        <dbReference type="ARBA" id="ARBA00023136"/>
    </source>
</evidence>
<feature type="transmembrane region" description="Helical" evidence="6">
    <location>
        <begin position="454"/>
        <end position="474"/>
    </location>
</feature>
<dbReference type="GO" id="GO:0005886">
    <property type="term" value="C:plasma membrane"/>
    <property type="evidence" value="ECO:0007669"/>
    <property type="project" value="UniProtKB-SubCell"/>
</dbReference>
<keyword evidence="3 6" id="KW-0812">Transmembrane</keyword>
<evidence type="ECO:0000313" key="9">
    <source>
        <dbReference type="Proteomes" id="UP000199415"/>
    </source>
</evidence>
<feature type="transmembrane region" description="Helical" evidence="6">
    <location>
        <begin position="713"/>
        <end position="729"/>
    </location>
</feature>
<feature type="transmembrane region" description="Helical" evidence="6">
    <location>
        <begin position="301"/>
        <end position="323"/>
    </location>
</feature>
<dbReference type="OrthoDB" id="7518665at2"/>
<dbReference type="Pfam" id="PF03176">
    <property type="entry name" value="MMPL"/>
    <property type="match status" value="2"/>
</dbReference>
<keyword evidence="2" id="KW-1003">Cell membrane</keyword>
<feature type="transmembrane region" description="Helical" evidence="6">
    <location>
        <begin position="804"/>
        <end position="821"/>
    </location>
</feature>
<dbReference type="AlphaFoldDB" id="A0A1G7P3T3"/>
<name>A0A1G7P3T3_9PROT</name>
<protein>
    <recommendedName>
        <fullName evidence="7">Membrane transport protein MMPL domain-containing protein</fullName>
    </recommendedName>
</protein>
<reference evidence="8 9" key="1">
    <citation type="submission" date="2016-10" db="EMBL/GenBank/DDBJ databases">
        <authorList>
            <person name="de Groot N.N."/>
        </authorList>
    </citation>
    <scope>NUCLEOTIDE SEQUENCE [LARGE SCALE GENOMIC DNA]</scope>
    <source>
        <strain evidence="8 9">DSM 25584</strain>
    </source>
</reference>